<name>A0A150XBJ7_9BACT</name>
<feature type="domain" description="Transcription regulator PadR N-terminal" evidence="1">
    <location>
        <begin position="22"/>
        <end position="91"/>
    </location>
</feature>
<protein>
    <submittedName>
        <fullName evidence="2">PadR family transcriptional regulator</fullName>
    </submittedName>
</protein>
<dbReference type="EMBL" id="LRPC01000012">
    <property type="protein sequence ID" value="KYG76097.1"/>
    <property type="molecule type" value="Genomic_DNA"/>
</dbReference>
<dbReference type="Proteomes" id="UP000075606">
    <property type="component" value="Unassembled WGS sequence"/>
</dbReference>
<proteinExistence type="predicted"/>
<dbReference type="OrthoDB" id="982587at2"/>
<dbReference type="AlphaFoldDB" id="A0A150XBJ7"/>
<dbReference type="InterPro" id="IPR052509">
    <property type="entry name" value="Metal_resp_DNA-bind_regulator"/>
</dbReference>
<organism evidence="2 3">
    <name type="scientific">Roseivirga spongicola</name>
    <dbReference type="NCBI Taxonomy" id="333140"/>
    <lineage>
        <taxon>Bacteria</taxon>
        <taxon>Pseudomonadati</taxon>
        <taxon>Bacteroidota</taxon>
        <taxon>Cytophagia</taxon>
        <taxon>Cytophagales</taxon>
        <taxon>Roseivirgaceae</taxon>
        <taxon>Roseivirga</taxon>
    </lineage>
</organism>
<evidence type="ECO:0000259" key="1">
    <source>
        <dbReference type="Pfam" id="PF03551"/>
    </source>
</evidence>
<accession>A0A150XBJ7</accession>
<evidence type="ECO:0000313" key="2">
    <source>
        <dbReference type="EMBL" id="KYG76097.1"/>
    </source>
</evidence>
<dbReference type="PANTHER" id="PTHR33169">
    <property type="entry name" value="PADR-FAMILY TRANSCRIPTIONAL REGULATOR"/>
    <property type="match status" value="1"/>
</dbReference>
<dbReference type="PANTHER" id="PTHR33169:SF14">
    <property type="entry name" value="TRANSCRIPTIONAL REGULATOR RV3488"/>
    <property type="match status" value="1"/>
</dbReference>
<dbReference type="InterPro" id="IPR005149">
    <property type="entry name" value="Tscrpt_reg_PadR_N"/>
</dbReference>
<dbReference type="STRING" id="333140.AWW68_09780"/>
<reference evidence="2 3" key="1">
    <citation type="submission" date="2016-01" db="EMBL/GenBank/DDBJ databases">
        <title>Genome sequencing of Roseivirga spongicola UST030701-084.</title>
        <authorList>
            <person name="Selvaratnam C."/>
            <person name="Thevarajoo S."/>
            <person name="Goh K.M."/>
            <person name="Ee R."/>
            <person name="Chan K.-G."/>
            <person name="Chong C.S."/>
        </authorList>
    </citation>
    <scope>NUCLEOTIDE SEQUENCE [LARGE SCALE GENOMIC DNA]</scope>
    <source>
        <strain evidence="2 3">UST030701-084</strain>
    </source>
</reference>
<evidence type="ECO:0000313" key="3">
    <source>
        <dbReference type="Proteomes" id="UP000075606"/>
    </source>
</evidence>
<dbReference type="InterPro" id="IPR036390">
    <property type="entry name" value="WH_DNA-bd_sf"/>
</dbReference>
<dbReference type="InterPro" id="IPR036388">
    <property type="entry name" value="WH-like_DNA-bd_sf"/>
</dbReference>
<keyword evidence="3" id="KW-1185">Reference proteome</keyword>
<dbReference type="Gene3D" id="1.10.10.10">
    <property type="entry name" value="Winged helix-like DNA-binding domain superfamily/Winged helix DNA-binding domain"/>
    <property type="match status" value="1"/>
</dbReference>
<sequence length="114" mass="12683">MKGKGNYIGELEELVLLLVGILNDDAYAVSVLQEMKDQTGRELNISAIHAVLNRLEEKGWLSSNMGGATEERGGRRKRFYQLTASGKQMLDEVKSQRDQLYGQLPVGVSYSFSS</sequence>
<dbReference type="Pfam" id="PF03551">
    <property type="entry name" value="PadR"/>
    <property type="match status" value="1"/>
</dbReference>
<gene>
    <name evidence="2" type="ORF">AWW68_09780</name>
</gene>
<comment type="caution">
    <text evidence="2">The sequence shown here is derived from an EMBL/GenBank/DDBJ whole genome shotgun (WGS) entry which is preliminary data.</text>
</comment>
<dbReference type="RefSeq" id="WP_068220590.1">
    <property type="nucleotide sequence ID" value="NZ_CP139724.1"/>
</dbReference>
<dbReference type="SUPFAM" id="SSF46785">
    <property type="entry name" value="Winged helix' DNA-binding domain"/>
    <property type="match status" value="1"/>
</dbReference>